<reference evidence="6 7" key="1">
    <citation type="submission" date="2016-10" db="EMBL/GenBank/DDBJ databases">
        <authorList>
            <person name="de Groot N.N."/>
        </authorList>
    </citation>
    <scope>NUCLEOTIDE SEQUENCE [LARGE SCALE GENOMIC DNA]</scope>
    <source>
        <strain evidence="6 7">AB35.6</strain>
    </source>
</reference>
<accession>A0A1H4J542</accession>
<feature type="chain" id="PRO_5010252822" description="beta-lactamase" evidence="4">
    <location>
        <begin position="32"/>
        <end position="341"/>
    </location>
</feature>
<dbReference type="Gene3D" id="3.40.710.10">
    <property type="entry name" value="DD-peptidase/beta-lactamase superfamily"/>
    <property type="match status" value="1"/>
</dbReference>
<feature type="signal peptide" evidence="4">
    <location>
        <begin position="1"/>
        <end position="31"/>
    </location>
</feature>
<name>A0A1H4J542_9BACT</name>
<evidence type="ECO:0000313" key="6">
    <source>
        <dbReference type="EMBL" id="SEB41317.1"/>
    </source>
</evidence>
<comment type="catalytic activity">
    <reaction evidence="1">
        <text>a beta-lactam + H2O = a substituted beta-amino acid</text>
        <dbReference type="Rhea" id="RHEA:20401"/>
        <dbReference type="ChEBI" id="CHEBI:15377"/>
        <dbReference type="ChEBI" id="CHEBI:35627"/>
        <dbReference type="ChEBI" id="CHEBI:140347"/>
        <dbReference type="EC" id="3.5.2.6"/>
    </reaction>
</comment>
<gene>
    <name evidence="6" type="ORF">SAMN05443244_0366</name>
</gene>
<dbReference type="EMBL" id="FNSD01000001">
    <property type="protein sequence ID" value="SEB41317.1"/>
    <property type="molecule type" value="Genomic_DNA"/>
</dbReference>
<sequence>MPIVSKAFRKLSLRGLCIAATLAGLCSSLRAQEPEAAIRQVIAQHHGSIALYAHQLNTGKTISIDADKPVQTASTIKLALLWTALREISLGRATWDEKVTLKPREGVAGSGILHFLDTPVTLTLKDVATMMVIVSDNTATNLMIDRFPTKLVDDNMAALGYAETWLYKKVFKPADGPMPADQPKFGLGKTTPKQIGQLMEKIGRCDVDLPGQPKVDQTKADAACNVAIDMLRNQFYRDTIPRYLEKLDNTERGSGIASKTGSLDATRSDVAIIAAKSGPIVLAVYTYDNADKGWSVDNEGEVAIAKIAQAVVEAWSPTGIDGKSLTPGLGLRPDNGKEASK</sequence>
<dbReference type="InterPro" id="IPR000871">
    <property type="entry name" value="Beta-lactam_class-A"/>
</dbReference>
<feature type="domain" description="Beta-lactamase class A catalytic" evidence="5">
    <location>
        <begin position="51"/>
        <end position="286"/>
    </location>
</feature>
<dbReference type="GO" id="GO:0046677">
    <property type="term" value="P:response to antibiotic"/>
    <property type="evidence" value="ECO:0007669"/>
    <property type="project" value="InterPro"/>
</dbReference>
<keyword evidence="4" id="KW-0732">Signal</keyword>
<dbReference type="InterPro" id="IPR045155">
    <property type="entry name" value="Beta-lactam_cat"/>
</dbReference>
<dbReference type="GO" id="GO:0030655">
    <property type="term" value="P:beta-lactam antibiotic catabolic process"/>
    <property type="evidence" value="ECO:0007669"/>
    <property type="project" value="InterPro"/>
</dbReference>
<evidence type="ECO:0000256" key="3">
    <source>
        <dbReference type="ARBA" id="ARBA00012865"/>
    </source>
</evidence>
<dbReference type="GO" id="GO:0008800">
    <property type="term" value="F:beta-lactamase activity"/>
    <property type="evidence" value="ECO:0007669"/>
    <property type="project" value="UniProtKB-EC"/>
</dbReference>
<dbReference type="Proteomes" id="UP000182409">
    <property type="component" value="Unassembled WGS sequence"/>
</dbReference>
<protein>
    <recommendedName>
        <fullName evidence="3">beta-lactamase</fullName>
        <ecNumber evidence="3">3.5.2.6</ecNumber>
    </recommendedName>
</protein>
<evidence type="ECO:0000313" key="7">
    <source>
        <dbReference type="Proteomes" id="UP000182409"/>
    </source>
</evidence>
<evidence type="ECO:0000256" key="2">
    <source>
        <dbReference type="ARBA" id="ARBA00009009"/>
    </source>
</evidence>
<proteinExistence type="inferred from homology"/>
<dbReference type="EC" id="3.5.2.6" evidence="3"/>
<evidence type="ECO:0000259" key="5">
    <source>
        <dbReference type="Pfam" id="PF13354"/>
    </source>
</evidence>
<dbReference type="PANTHER" id="PTHR35333">
    <property type="entry name" value="BETA-LACTAMASE"/>
    <property type="match status" value="1"/>
</dbReference>
<organism evidence="6 7">
    <name type="scientific">Terriglobus roseus</name>
    <dbReference type="NCBI Taxonomy" id="392734"/>
    <lineage>
        <taxon>Bacteria</taxon>
        <taxon>Pseudomonadati</taxon>
        <taxon>Acidobacteriota</taxon>
        <taxon>Terriglobia</taxon>
        <taxon>Terriglobales</taxon>
        <taxon>Acidobacteriaceae</taxon>
        <taxon>Terriglobus</taxon>
    </lineage>
</organism>
<evidence type="ECO:0000256" key="1">
    <source>
        <dbReference type="ARBA" id="ARBA00001526"/>
    </source>
</evidence>
<dbReference type="AlphaFoldDB" id="A0A1H4J542"/>
<evidence type="ECO:0000256" key="4">
    <source>
        <dbReference type="SAM" id="SignalP"/>
    </source>
</evidence>
<dbReference type="Pfam" id="PF13354">
    <property type="entry name" value="Beta-lactamase2"/>
    <property type="match status" value="1"/>
</dbReference>
<dbReference type="SUPFAM" id="SSF56601">
    <property type="entry name" value="beta-lactamase/transpeptidase-like"/>
    <property type="match status" value="1"/>
</dbReference>
<dbReference type="PANTHER" id="PTHR35333:SF3">
    <property type="entry name" value="BETA-LACTAMASE-TYPE TRANSPEPTIDASE FOLD CONTAINING PROTEIN"/>
    <property type="match status" value="1"/>
</dbReference>
<dbReference type="InterPro" id="IPR012338">
    <property type="entry name" value="Beta-lactam/transpept-like"/>
</dbReference>
<comment type="similarity">
    <text evidence="2">Belongs to the class-A beta-lactamase family.</text>
</comment>